<dbReference type="GO" id="GO:0005886">
    <property type="term" value="C:plasma membrane"/>
    <property type="evidence" value="ECO:0007669"/>
    <property type="project" value="UniProtKB-SubCell"/>
</dbReference>
<dbReference type="Pfam" id="PF01554">
    <property type="entry name" value="MatE"/>
    <property type="match status" value="2"/>
</dbReference>
<evidence type="ECO:0000256" key="3">
    <source>
        <dbReference type="ARBA" id="ARBA00022475"/>
    </source>
</evidence>
<feature type="transmembrane region" description="Helical" evidence="7">
    <location>
        <begin position="197"/>
        <end position="217"/>
    </location>
</feature>
<keyword evidence="5 7" id="KW-1133">Transmembrane helix</keyword>
<dbReference type="PANTHER" id="PTHR43823:SF3">
    <property type="entry name" value="MULTIDRUG EXPORT PROTEIN MEPA"/>
    <property type="match status" value="1"/>
</dbReference>
<evidence type="ECO:0000256" key="5">
    <source>
        <dbReference type="ARBA" id="ARBA00022989"/>
    </source>
</evidence>
<dbReference type="InterPro" id="IPR051327">
    <property type="entry name" value="MATE_MepA_subfamily"/>
</dbReference>
<keyword evidence="3" id="KW-1003">Cell membrane</keyword>
<feature type="transmembrane region" description="Helical" evidence="7">
    <location>
        <begin position="20"/>
        <end position="37"/>
    </location>
</feature>
<feature type="transmembrane region" description="Helical" evidence="7">
    <location>
        <begin position="321"/>
        <end position="343"/>
    </location>
</feature>
<feature type="transmembrane region" description="Helical" evidence="7">
    <location>
        <begin position="137"/>
        <end position="158"/>
    </location>
</feature>
<dbReference type="GO" id="GO:0015297">
    <property type="term" value="F:antiporter activity"/>
    <property type="evidence" value="ECO:0007669"/>
    <property type="project" value="InterPro"/>
</dbReference>
<evidence type="ECO:0000256" key="6">
    <source>
        <dbReference type="ARBA" id="ARBA00023136"/>
    </source>
</evidence>
<dbReference type="InterPro" id="IPR002528">
    <property type="entry name" value="MATE_fam"/>
</dbReference>
<dbReference type="EMBL" id="KC246827">
    <property type="protein sequence ID" value="AHF25278.1"/>
    <property type="molecule type" value="Genomic_DNA"/>
</dbReference>
<reference evidence="8" key="1">
    <citation type="journal article" date="2013" name="PLoS ONE">
        <title>Metagenomic insights into the carbohydrate-active enzymes carried by the microorganisms adhering to solid digesta in the rumen of cows.</title>
        <authorList>
            <person name="Wang L."/>
            <person name="Hatem A."/>
            <person name="Catalyurek U.V."/>
            <person name="Morrison M."/>
            <person name="Yu Z."/>
        </authorList>
    </citation>
    <scope>NUCLEOTIDE SEQUENCE</scope>
</reference>
<proteinExistence type="predicted"/>
<dbReference type="GO" id="GO:0042910">
    <property type="term" value="F:xenobiotic transmembrane transporter activity"/>
    <property type="evidence" value="ECO:0007669"/>
    <property type="project" value="InterPro"/>
</dbReference>
<dbReference type="AlphaFoldDB" id="W0FK73"/>
<keyword evidence="2" id="KW-0813">Transport</keyword>
<evidence type="ECO:0000256" key="4">
    <source>
        <dbReference type="ARBA" id="ARBA00022692"/>
    </source>
</evidence>
<accession>W0FK73</accession>
<keyword evidence="6 7" id="KW-0472">Membrane</keyword>
<sequence>MEMKQINLTDHFTYGKLLRYSLPGIGNMLAITAFQLVDGYFVSNMLGGEPFAAVNLIFPLFMILYSLGFMFGAGASAVVAKCLGEDQSRKGKEIFTGTVTVMLITGLVLGILAAFLLPHVAPWLGATDATLEYCISYGRILLFFLGAFIVNAAFQTLWITAGKAWMGFLLSVITGISNAVLDWVFMGPLKMGVTGAALATALSAVAGMIVILVYFTCRNGSALRFVRFKTGILKELKAICFNGASSMVDAVSVNITSLVVNWQLMRFMGEKGVGAMGVFSYVSGVFMAYFFGICTTAITVAGYKYGEKNRTEIESLRKKGIFLMLSGGVVMTLLGFFLAGPISSLYVGYDPAAYDLTAHALRISAFAFLLYGFDIFCGSFFTGLGDGLGSILISGMLSLVMPILLILLLPALFGAGAIWFTSPLTTVFTAVLCILLNRFRYPGRIDFSEGA</sequence>
<feature type="transmembrane region" description="Helical" evidence="7">
    <location>
        <begin position="238"/>
        <end position="259"/>
    </location>
</feature>
<feature type="transmembrane region" description="Helical" evidence="7">
    <location>
        <begin position="279"/>
        <end position="300"/>
    </location>
</feature>
<feature type="transmembrane region" description="Helical" evidence="7">
    <location>
        <begin position="391"/>
        <end position="411"/>
    </location>
</feature>
<evidence type="ECO:0000313" key="8">
    <source>
        <dbReference type="EMBL" id="AHF25278.1"/>
    </source>
</evidence>
<comment type="subcellular location">
    <subcellularLocation>
        <location evidence="1">Cell membrane</location>
        <topology evidence="1">Multi-pass membrane protein</topology>
    </subcellularLocation>
</comment>
<keyword evidence="4 7" id="KW-0812">Transmembrane</keyword>
<dbReference type="PANTHER" id="PTHR43823">
    <property type="entry name" value="SPORULATION PROTEIN YKVU"/>
    <property type="match status" value="1"/>
</dbReference>
<feature type="transmembrane region" description="Helical" evidence="7">
    <location>
        <begin position="363"/>
        <end position="384"/>
    </location>
</feature>
<feature type="transmembrane region" description="Helical" evidence="7">
    <location>
        <begin position="94"/>
        <end position="117"/>
    </location>
</feature>
<organism evidence="8">
    <name type="scientific">uncultured bacterium Contig178</name>
    <dbReference type="NCBI Taxonomy" id="1393517"/>
    <lineage>
        <taxon>Bacteria</taxon>
        <taxon>environmental samples</taxon>
    </lineage>
</organism>
<dbReference type="InterPro" id="IPR048279">
    <property type="entry name" value="MdtK-like"/>
</dbReference>
<evidence type="ECO:0000256" key="2">
    <source>
        <dbReference type="ARBA" id="ARBA00022448"/>
    </source>
</evidence>
<protein>
    <submittedName>
        <fullName evidence="8">MATE efflux family protein</fullName>
    </submittedName>
</protein>
<dbReference type="PIRSF" id="PIRSF006603">
    <property type="entry name" value="DinF"/>
    <property type="match status" value="1"/>
</dbReference>
<feature type="transmembrane region" description="Helical" evidence="7">
    <location>
        <begin position="57"/>
        <end position="82"/>
    </location>
</feature>
<feature type="transmembrane region" description="Helical" evidence="7">
    <location>
        <begin position="417"/>
        <end position="436"/>
    </location>
</feature>
<evidence type="ECO:0000256" key="7">
    <source>
        <dbReference type="SAM" id="Phobius"/>
    </source>
</evidence>
<evidence type="ECO:0000256" key="1">
    <source>
        <dbReference type="ARBA" id="ARBA00004651"/>
    </source>
</evidence>
<name>W0FK73_9BACT</name>
<feature type="transmembrane region" description="Helical" evidence="7">
    <location>
        <begin position="165"/>
        <end position="185"/>
    </location>
</feature>